<dbReference type="EMBL" id="JACIEZ010000001">
    <property type="protein sequence ID" value="MBB4063398.1"/>
    <property type="molecule type" value="Genomic_DNA"/>
</dbReference>
<name>A0A7W6NJ56_9HYPH</name>
<dbReference type="Proteomes" id="UP000528286">
    <property type="component" value="Unassembled WGS sequence"/>
</dbReference>
<dbReference type="AlphaFoldDB" id="A0A7W6NJ56"/>
<protein>
    <submittedName>
        <fullName evidence="1">Uncharacterized protein</fullName>
    </submittedName>
</protein>
<accession>A0A7W6NJ56</accession>
<gene>
    <name evidence="1" type="ORF">GGR23_000559</name>
</gene>
<sequence length="30" mass="3525">MERNNQRDRNSPHALYIEPEAVFTHSAFPP</sequence>
<evidence type="ECO:0000313" key="2">
    <source>
        <dbReference type="Proteomes" id="UP000528286"/>
    </source>
</evidence>
<comment type="caution">
    <text evidence="1">The sequence shown here is derived from an EMBL/GenBank/DDBJ whole genome shotgun (WGS) entry which is preliminary data.</text>
</comment>
<keyword evidence="2" id="KW-1185">Reference proteome</keyword>
<evidence type="ECO:0000313" key="1">
    <source>
        <dbReference type="EMBL" id="MBB4063398.1"/>
    </source>
</evidence>
<proteinExistence type="predicted"/>
<reference evidence="1 2" key="1">
    <citation type="submission" date="2020-08" db="EMBL/GenBank/DDBJ databases">
        <title>Genomic Encyclopedia of Type Strains, Phase IV (KMG-IV): sequencing the most valuable type-strain genomes for metagenomic binning, comparative biology and taxonomic classification.</title>
        <authorList>
            <person name="Goeker M."/>
        </authorList>
    </citation>
    <scope>NUCLEOTIDE SEQUENCE [LARGE SCALE GENOMIC DNA]</scope>
    <source>
        <strain evidence="1 2">DSM 29853</strain>
    </source>
</reference>
<organism evidence="1 2">
    <name type="scientific">Gellertiella hungarica</name>
    <dbReference type="NCBI Taxonomy" id="1572859"/>
    <lineage>
        <taxon>Bacteria</taxon>
        <taxon>Pseudomonadati</taxon>
        <taxon>Pseudomonadota</taxon>
        <taxon>Alphaproteobacteria</taxon>
        <taxon>Hyphomicrobiales</taxon>
        <taxon>Rhizobiaceae</taxon>
        <taxon>Gellertiella</taxon>
    </lineage>
</organism>